<name>Q4RR52_TETNG</name>
<feature type="region of interest" description="Disordered" evidence="1">
    <location>
        <begin position="1"/>
        <end position="38"/>
    </location>
</feature>
<dbReference type="EMBL" id="CAAE01015003">
    <property type="protein sequence ID" value="CAG09130.1"/>
    <property type="molecule type" value="Genomic_DNA"/>
</dbReference>
<dbReference type="KEGG" id="tng:GSTEN00030317G001"/>
<evidence type="ECO:0000256" key="1">
    <source>
        <dbReference type="SAM" id="MobiDB-lite"/>
    </source>
</evidence>
<reference evidence="2" key="1">
    <citation type="journal article" date="2004" name="Nature">
        <title>Genome duplication in the teleost fish Tetraodon nigroviridis reveals the early vertebrate proto-karyotype.</title>
        <authorList>
            <person name="Jaillon O."/>
            <person name="Aury J.-M."/>
            <person name="Brunet F."/>
            <person name="Petit J.-L."/>
            <person name="Stange-Thomann N."/>
            <person name="Mauceli E."/>
            <person name="Bouneau L."/>
            <person name="Fischer C."/>
            <person name="Ozouf-Costaz C."/>
            <person name="Bernot A."/>
            <person name="Nicaud S."/>
            <person name="Jaffe D."/>
            <person name="Fisher S."/>
            <person name="Lutfalla G."/>
            <person name="Dossat C."/>
            <person name="Segurens B."/>
            <person name="Dasilva C."/>
            <person name="Salanoubat M."/>
            <person name="Levy M."/>
            <person name="Boudet N."/>
            <person name="Castellano S."/>
            <person name="Anthouard V."/>
            <person name="Jubin C."/>
            <person name="Castelli V."/>
            <person name="Katinka M."/>
            <person name="Vacherie B."/>
            <person name="Biemont C."/>
            <person name="Skalli Z."/>
            <person name="Cattolico L."/>
            <person name="Poulain J."/>
            <person name="De Berardinis V."/>
            <person name="Cruaud C."/>
            <person name="Duprat S."/>
            <person name="Brottier P."/>
            <person name="Coutanceau J.-P."/>
            <person name="Gouzy J."/>
            <person name="Parra G."/>
            <person name="Lardier G."/>
            <person name="Chapple C."/>
            <person name="McKernan K.J."/>
            <person name="McEwan P."/>
            <person name="Bosak S."/>
            <person name="Kellis M."/>
            <person name="Volff J.-N."/>
            <person name="Guigo R."/>
            <person name="Zody M.C."/>
            <person name="Mesirov J."/>
            <person name="Lindblad-Toh K."/>
            <person name="Birren B."/>
            <person name="Nusbaum C."/>
            <person name="Kahn D."/>
            <person name="Robinson-Rechavi M."/>
            <person name="Laudet V."/>
            <person name="Schachter V."/>
            <person name="Quetier F."/>
            <person name="Saurin W."/>
            <person name="Scarpelli C."/>
            <person name="Wincker P."/>
            <person name="Lander E.S."/>
            <person name="Weissenbach J."/>
            <person name="Roest Crollius H."/>
        </authorList>
    </citation>
    <scope>NUCLEOTIDE SEQUENCE [LARGE SCALE GENOMIC DNA]</scope>
</reference>
<reference evidence="2" key="2">
    <citation type="submission" date="2004-02" db="EMBL/GenBank/DDBJ databases">
        <authorList>
            <consortium name="Genoscope"/>
            <consortium name="Whitehead Institute Centre for Genome Research"/>
        </authorList>
    </citation>
    <scope>NUCLEOTIDE SEQUENCE</scope>
</reference>
<dbReference type="AlphaFoldDB" id="Q4RR52"/>
<comment type="caution">
    <text evidence="2">The sequence shown here is derived from an EMBL/GenBank/DDBJ whole genome shotgun (WGS) entry which is preliminary data.</text>
</comment>
<proteinExistence type="predicted"/>
<evidence type="ECO:0000313" key="2">
    <source>
        <dbReference type="EMBL" id="CAG09130.1"/>
    </source>
</evidence>
<sequence>MAQGSDSNDTSYKSPSPGSRPVSPLPPSQQRAPASALRSVFSSAAPTSSCFSRALVGRACLCLHVLGCTHGLQT</sequence>
<accession>Q4RR52</accession>
<protein>
    <submittedName>
        <fullName evidence="2">(spotted green pufferfish) hypothetical protein</fullName>
    </submittedName>
</protein>
<gene>
    <name evidence="2" type="ORF">GSTENG00030317001</name>
</gene>
<organism evidence="2">
    <name type="scientific">Tetraodon nigroviridis</name>
    <name type="common">Spotted green pufferfish</name>
    <name type="synonym">Chelonodon nigroviridis</name>
    <dbReference type="NCBI Taxonomy" id="99883"/>
    <lineage>
        <taxon>Eukaryota</taxon>
        <taxon>Metazoa</taxon>
        <taxon>Chordata</taxon>
        <taxon>Craniata</taxon>
        <taxon>Vertebrata</taxon>
        <taxon>Euteleostomi</taxon>
        <taxon>Actinopterygii</taxon>
        <taxon>Neopterygii</taxon>
        <taxon>Teleostei</taxon>
        <taxon>Neoteleostei</taxon>
        <taxon>Acanthomorphata</taxon>
        <taxon>Eupercaria</taxon>
        <taxon>Tetraodontiformes</taxon>
        <taxon>Tetradontoidea</taxon>
        <taxon>Tetraodontidae</taxon>
        <taxon>Tetraodon</taxon>
    </lineage>
</organism>
<feature type="compositionally biased region" description="Polar residues" evidence="1">
    <location>
        <begin position="1"/>
        <end position="17"/>
    </location>
</feature>